<dbReference type="OrthoDB" id="2289593at2759"/>
<dbReference type="InParanoid" id="A0A162PGB8"/>
<gene>
    <name evidence="1" type="ORF">PHYBLDRAFT_153520</name>
</gene>
<reference evidence="2" key="1">
    <citation type="submission" date="2015-06" db="EMBL/GenBank/DDBJ databases">
        <title>Expansion of signal transduction pathways in fungi by whole-genome duplication.</title>
        <authorList>
            <consortium name="DOE Joint Genome Institute"/>
            <person name="Corrochano L.M."/>
            <person name="Kuo A."/>
            <person name="Marcet-Houben M."/>
            <person name="Polaino S."/>
            <person name="Salamov A."/>
            <person name="Villalobos J.M."/>
            <person name="Alvarez M.I."/>
            <person name="Avalos J."/>
            <person name="Benito E.P."/>
            <person name="Benoit I."/>
            <person name="Burger G."/>
            <person name="Camino L.P."/>
            <person name="Canovas D."/>
            <person name="Cerda-Olmedo E."/>
            <person name="Cheng J.-F."/>
            <person name="Dominguez A."/>
            <person name="Elias M."/>
            <person name="Eslava A.P."/>
            <person name="Glaser F."/>
            <person name="Grimwood J."/>
            <person name="Gutierrez G."/>
            <person name="Heitman J."/>
            <person name="Henrissat B."/>
            <person name="Iturriaga E.A."/>
            <person name="Lang B.F."/>
            <person name="Lavin J.L."/>
            <person name="Lee S."/>
            <person name="Li W."/>
            <person name="Lindquist E."/>
            <person name="Lopez-Garcia S."/>
            <person name="Luque E.M."/>
            <person name="Marcos A.T."/>
            <person name="Martin J."/>
            <person name="McCluskey K."/>
            <person name="Medina H.R."/>
            <person name="Miralles-Duran A."/>
            <person name="Miyazaki A."/>
            <person name="Munoz-Torres E."/>
            <person name="Oguiza J.A."/>
            <person name="Ohm R."/>
            <person name="Olmedo M."/>
            <person name="Orejas M."/>
            <person name="Ortiz-Castellanos L."/>
            <person name="Pisabarro A.G."/>
            <person name="Rodriguez-Romero J."/>
            <person name="Ruiz-Herrera J."/>
            <person name="Ruiz-Vazquez R."/>
            <person name="Sanz C."/>
            <person name="Schackwitz W."/>
            <person name="Schmutz J."/>
            <person name="Shahriari M."/>
            <person name="Shelest E."/>
            <person name="Silva-Franco F."/>
            <person name="Soanes D."/>
            <person name="Syed K."/>
            <person name="Tagua V.G."/>
            <person name="Talbot N.J."/>
            <person name="Thon M."/>
            <person name="De vries R.P."/>
            <person name="Wiebenga A."/>
            <person name="Yadav J.S."/>
            <person name="Braun E.L."/>
            <person name="Baker S."/>
            <person name="Garre V."/>
            <person name="Horwitz B."/>
            <person name="Torres-Martinez S."/>
            <person name="Idnurm A."/>
            <person name="Herrera-Estrella A."/>
            <person name="Gabaldon T."/>
            <person name="Grigoriev I.V."/>
        </authorList>
    </citation>
    <scope>NUCLEOTIDE SEQUENCE [LARGE SCALE GENOMIC DNA]</scope>
    <source>
        <strain evidence="2">NRRL 1555(-)</strain>
    </source>
</reference>
<organism evidence="1 2">
    <name type="scientific">Phycomyces blakesleeanus (strain ATCC 8743b / DSM 1359 / FGSC 10004 / NBRC 33097 / NRRL 1555)</name>
    <dbReference type="NCBI Taxonomy" id="763407"/>
    <lineage>
        <taxon>Eukaryota</taxon>
        <taxon>Fungi</taxon>
        <taxon>Fungi incertae sedis</taxon>
        <taxon>Mucoromycota</taxon>
        <taxon>Mucoromycotina</taxon>
        <taxon>Mucoromycetes</taxon>
        <taxon>Mucorales</taxon>
        <taxon>Phycomycetaceae</taxon>
        <taxon>Phycomyces</taxon>
    </lineage>
</organism>
<protein>
    <submittedName>
        <fullName evidence="1">Uncharacterized protein</fullName>
    </submittedName>
</protein>
<evidence type="ECO:0000313" key="2">
    <source>
        <dbReference type="Proteomes" id="UP000077315"/>
    </source>
</evidence>
<dbReference type="EMBL" id="KV441028">
    <property type="protein sequence ID" value="OAD65436.1"/>
    <property type="molecule type" value="Genomic_DNA"/>
</dbReference>
<dbReference type="GeneID" id="28994077"/>
<name>A0A162PGB8_PHYB8</name>
<keyword evidence="2" id="KW-1185">Reference proteome</keyword>
<dbReference type="Proteomes" id="UP000077315">
    <property type="component" value="Unassembled WGS sequence"/>
</dbReference>
<evidence type="ECO:0000313" key="1">
    <source>
        <dbReference type="EMBL" id="OAD65436.1"/>
    </source>
</evidence>
<dbReference type="VEuPathDB" id="FungiDB:PHYBLDRAFT_153520"/>
<sequence length="92" mass="10617">MVLVNNFSYQHLLDAWWAATTTSKLTAMNYTRNIGNDDMYDVSAAEFTNGSLAPRKFAKDHKKVLREAKVIFDSIMNLEYAIKRDTQRLLMP</sequence>
<accession>A0A162PGB8</accession>
<proteinExistence type="predicted"/>
<dbReference type="RefSeq" id="XP_018283476.1">
    <property type="nucleotide sequence ID" value="XM_018433171.1"/>
</dbReference>
<dbReference type="AlphaFoldDB" id="A0A162PGB8"/>